<dbReference type="PANTHER" id="PTHR39335">
    <property type="entry name" value="BLL4220 PROTEIN"/>
    <property type="match status" value="1"/>
</dbReference>
<feature type="signal peptide" evidence="1">
    <location>
        <begin position="1"/>
        <end position="21"/>
    </location>
</feature>
<organism evidence="2 3">
    <name type="scientific">Pseudonocardia oroxyli</name>
    <dbReference type="NCBI Taxonomy" id="366584"/>
    <lineage>
        <taxon>Bacteria</taxon>
        <taxon>Bacillati</taxon>
        <taxon>Actinomycetota</taxon>
        <taxon>Actinomycetes</taxon>
        <taxon>Pseudonocardiales</taxon>
        <taxon>Pseudonocardiaceae</taxon>
        <taxon>Pseudonocardia</taxon>
    </lineage>
</organism>
<dbReference type="GO" id="GO:0043448">
    <property type="term" value="P:alkane catabolic process"/>
    <property type="evidence" value="ECO:0007669"/>
    <property type="project" value="TreeGrafter"/>
</dbReference>
<name>A0A1G7PR03_PSEOR</name>
<dbReference type="EMBL" id="FNBE01000007">
    <property type="protein sequence ID" value="SDF88651.1"/>
    <property type="molecule type" value="Genomic_DNA"/>
</dbReference>
<dbReference type="AlphaFoldDB" id="A0A1G7PR03"/>
<evidence type="ECO:0000313" key="3">
    <source>
        <dbReference type="Proteomes" id="UP000198967"/>
    </source>
</evidence>
<evidence type="ECO:0000256" key="1">
    <source>
        <dbReference type="SAM" id="SignalP"/>
    </source>
</evidence>
<sequence length="172" mass="17332">MLVLAGLAALALSACGSGVPAQPQAAPAADQGMQGMGHSSMGGMHHGSDGVQLWAVQSGPLGVVVTNADGHVLHRFDGDSATPSATACTDACATQWPPLLVEAGEQPELLGVDADKVGVLQRPDGTRQITLAGWPLYMYAQDDGSLTTTAGQGTDGKWFAVAPDGSKAVTPA</sequence>
<evidence type="ECO:0000313" key="2">
    <source>
        <dbReference type="EMBL" id="SDF88651.1"/>
    </source>
</evidence>
<keyword evidence="2" id="KW-0449">Lipoprotein</keyword>
<keyword evidence="1" id="KW-0732">Signal</keyword>
<reference evidence="2 3" key="1">
    <citation type="submission" date="2016-10" db="EMBL/GenBank/DDBJ databases">
        <authorList>
            <person name="de Groot N.N."/>
        </authorList>
    </citation>
    <scope>NUCLEOTIDE SEQUENCE [LARGE SCALE GENOMIC DNA]</scope>
    <source>
        <strain evidence="2 3">CGMCC 4.3143</strain>
    </source>
</reference>
<accession>A0A1G7PR03</accession>
<dbReference type="InterPro" id="IPR005297">
    <property type="entry name" value="Lipoprotein_repeat"/>
</dbReference>
<gene>
    <name evidence="2" type="ORF">SAMN05216377_107207</name>
</gene>
<dbReference type="PANTHER" id="PTHR39335:SF1">
    <property type="entry name" value="BLL4220 PROTEIN"/>
    <property type="match status" value="1"/>
</dbReference>
<proteinExistence type="predicted"/>
<protein>
    <submittedName>
        <fullName evidence="2">Predicted lipoprotein with conserved Yx(FWY)xxD motif</fullName>
    </submittedName>
</protein>
<dbReference type="STRING" id="366584.SAMN05216377_107207"/>
<feature type="chain" id="PRO_5039559667" evidence="1">
    <location>
        <begin position="22"/>
        <end position="172"/>
    </location>
</feature>
<keyword evidence="3" id="KW-1185">Reference proteome</keyword>
<dbReference type="Proteomes" id="UP000198967">
    <property type="component" value="Unassembled WGS sequence"/>
</dbReference>
<dbReference type="Pfam" id="PF03640">
    <property type="entry name" value="Lipoprotein_15"/>
    <property type="match status" value="2"/>
</dbReference>